<gene>
    <name evidence="3" type="ORF">HOLleu_16843</name>
</gene>
<protein>
    <submittedName>
        <fullName evidence="3">Major yolk protein</fullName>
    </submittedName>
</protein>
<feature type="chain" id="PRO_5040298169" evidence="1">
    <location>
        <begin position="16"/>
        <end position="1379"/>
    </location>
</feature>
<dbReference type="InterPro" id="IPR001156">
    <property type="entry name" value="Transferrin-like_dom"/>
</dbReference>
<sequence>MKLLLVLSFIGLALAGPIGLEVTGGTCPANFMFVYQDENLCTGDCVTDSHCMTGLKCCQTTNCGLKCISVDEVQPTVETEEESDSDVKTREEVTQLLTTILEERKDLTEKLEKYPPPKLRYIAMKNRTDVVRMCVTNWCEKKKCYRMAQELTYSVTPRKEFYCMYAKSVEQCMFWAERGWTDLLMARDADIYTAKTKFNVTAIAQETLKKENIALIEKISQNITLAVTRTTSGIENLSQLQGSTVCSAGVNNTASFINPVSTLIKKGIIPPTGNVLESAADFFGDMCVPGALNKTTVNVNGTLPEKLTTGCNGLEHDFTGTHGSLRCAFSLNGVAFVDHKVVQAMIEHVEYNSHFRLVCKDTTMTLDNWFEKSCQIGYTPRPIMFMNPMRNDTYVTELQTIMTNVLKLNTGKPGSLDLFNSSDYKCDKTGNNTNATDVIFMDENNGFTFINESIEQEKIESKNYFKTYNVCHTLAPKPSAKFCVSSSVEYGHCLNMKRAFEENTKLKHIAWGCILAKTNMDCMRNVLNGTADLYSGNAEEIFIGGNDLKLQPIMRQDPILRTTVDDYVKKVFGTHSVAVMKKSKLWKKFGQDTKFINLRNLTVCSAGIDHVESFQLPIGRLISMNVIPRIGSVFESANRFFKNACIPGANPKTYRHDLDLILGHEHNWGIPGLNFYNFTGFDWFIWNSPHTWTFYNYNRKTPGTLQKFMKNRLLVPILEGKLSLPDDFDVNKFDYSILEDVLSVEGLGDILSDIPDQIRDRLVDLKVTNEDRKKTFKDLYEENTGNEYVSRKDKRLGRQTIRSYMQKSFDTMQDEWGIFESSDSPMGPRRPMKTLTGSQITNIRQFVNGRVDEDIDPNDIISNLLQSYDSEYTVPLISKIFAKVLRQRFDTLDGLAESMNILRGVPVMSDIHNQQYEWIKHPAVQAFIRIYAPRLASYHSDLFGNSEVDSIVHSRYLNPLWLSPTYPEFLDVMKKHMTDLVDVCKGYGDSKGSLGDLEPFYGLSGSLMCIADGEEGDIALVELEKFIEELPKIGQSISDYVIVTPLGFVKEVNRDMLSNITFLKNVTFGVKAYPAIMTAFNKTGSWRWNVTKALLTAQKIFSTDQNTPTTYRMFGSESIFDPKTKKLLPIPIQDQTYATYLGPNLTRSFEAIIKPSTFDWWKERRHICSGETYTNVIEQNNGTCKAIVKDTTCMGMPRPKVVSVGTTQNKQPVVVRMCSRPTRFVRQMAEFVCNNGHGYLTPVMVPTTCECVPCEEIEYQPEWTKDPIWNSTNVRHPVTEHFETFMPLWGNEDFWLNHTLNTNFMIGQVNKTVAKNETSDSPITTQLNIKPLDTCEANWYGYSWHSEWFPETNRPVCLGTITGLRRVLTSERVKTKVMP</sequence>
<dbReference type="OrthoDB" id="9981115at2759"/>
<feature type="domain" description="Transferrin-like" evidence="2">
    <location>
        <begin position="131"/>
        <end position="473"/>
    </location>
</feature>
<dbReference type="GO" id="GO:0006826">
    <property type="term" value="P:iron ion transport"/>
    <property type="evidence" value="ECO:0007669"/>
    <property type="project" value="TreeGrafter"/>
</dbReference>
<evidence type="ECO:0000256" key="1">
    <source>
        <dbReference type="SAM" id="SignalP"/>
    </source>
</evidence>
<evidence type="ECO:0000313" key="4">
    <source>
        <dbReference type="Proteomes" id="UP001152320"/>
    </source>
</evidence>
<keyword evidence="1" id="KW-0732">Signal</keyword>
<proteinExistence type="predicted"/>
<dbReference type="EMBL" id="JAIZAY010000007">
    <property type="protein sequence ID" value="KAJ8039202.1"/>
    <property type="molecule type" value="Genomic_DNA"/>
</dbReference>
<organism evidence="3 4">
    <name type="scientific">Holothuria leucospilota</name>
    <name type="common">Black long sea cucumber</name>
    <name type="synonym">Mertensiothuria leucospilota</name>
    <dbReference type="NCBI Taxonomy" id="206669"/>
    <lineage>
        <taxon>Eukaryota</taxon>
        <taxon>Metazoa</taxon>
        <taxon>Echinodermata</taxon>
        <taxon>Eleutherozoa</taxon>
        <taxon>Echinozoa</taxon>
        <taxon>Holothuroidea</taxon>
        <taxon>Aspidochirotacea</taxon>
        <taxon>Aspidochirotida</taxon>
        <taxon>Holothuriidae</taxon>
        <taxon>Holothuria</taxon>
    </lineage>
</organism>
<dbReference type="Pfam" id="PF00405">
    <property type="entry name" value="Transferrin"/>
    <property type="match status" value="3"/>
</dbReference>
<dbReference type="PANTHER" id="PTHR11485:SF29">
    <property type="entry name" value="TRANSFERRIN 2"/>
    <property type="match status" value="1"/>
</dbReference>
<dbReference type="Gene3D" id="3.40.190.10">
    <property type="entry name" value="Periplasmic binding protein-like II"/>
    <property type="match status" value="4"/>
</dbReference>
<comment type="caution">
    <text evidence="3">The sequence shown here is derived from an EMBL/GenBank/DDBJ whole genome shotgun (WGS) entry which is preliminary data.</text>
</comment>
<name>A0A9Q1C6D6_HOLLE</name>
<dbReference type="InterPro" id="IPR008197">
    <property type="entry name" value="WAP_dom"/>
</dbReference>
<feature type="domain" description="Transferrin-like" evidence="2">
    <location>
        <begin position="480"/>
        <end position="656"/>
    </location>
</feature>
<dbReference type="SMART" id="SM00094">
    <property type="entry name" value="TR_FER"/>
    <property type="match status" value="1"/>
</dbReference>
<dbReference type="Proteomes" id="UP001152320">
    <property type="component" value="Chromosome 7"/>
</dbReference>
<dbReference type="PANTHER" id="PTHR11485">
    <property type="entry name" value="TRANSFERRIN"/>
    <property type="match status" value="1"/>
</dbReference>
<accession>A0A9Q1C6D6</accession>
<dbReference type="GO" id="GO:0030414">
    <property type="term" value="F:peptidase inhibitor activity"/>
    <property type="evidence" value="ECO:0007669"/>
    <property type="project" value="InterPro"/>
</dbReference>
<dbReference type="GO" id="GO:0005886">
    <property type="term" value="C:plasma membrane"/>
    <property type="evidence" value="ECO:0007669"/>
    <property type="project" value="TreeGrafter"/>
</dbReference>
<evidence type="ECO:0000313" key="3">
    <source>
        <dbReference type="EMBL" id="KAJ8039202.1"/>
    </source>
</evidence>
<dbReference type="GO" id="GO:0005615">
    <property type="term" value="C:extracellular space"/>
    <property type="evidence" value="ECO:0007669"/>
    <property type="project" value="TreeGrafter"/>
</dbReference>
<keyword evidence="4" id="KW-1185">Reference proteome</keyword>
<dbReference type="CDD" id="cd13529">
    <property type="entry name" value="PBP2_transferrin"/>
    <property type="match status" value="1"/>
</dbReference>
<dbReference type="GO" id="GO:0055037">
    <property type="term" value="C:recycling endosome"/>
    <property type="evidence" value="ECO:0007669"/>
    <property type="project" value="TreeGrafter"/>
</dbReference>
<dbReference type="PROSITE" id="PS51408">
    <property type="entry name" value="TRANSFERRIN_LIKE_4"/>
    <property type="match status" value="2"/>
</dbReference>
<dbReference type="SUPFAM" id="SSF53850">
    <property type="entry name" value="Periplasmic binding protein-like II"/>
    <property type="match status" value="2"/>
</dbReference>
<reference evidence="3" key="1">
    <citation type="submission" date="2021-10" db="EMBL/GenBank/DDBJ databases">
        <title>Tropical sea cucumber genome reveals ecological adaptation and Cuvierian tubules defense mechanism.</title>
        <authorList>
            <person name="Chen T."/>
        </authorList>
    </citation>
    <scope>NUCLEOTIDE SEQUENCE</scope>
    <source>
        <strain evidence="3">Nanhai2018</strain>
        <tissue evidence="3">Muscle</tissue>
    </source>
</reference>
<dbReference type="Pfam" id="PF00095">
    <property type="entry name" value="WAP"/>
    <property type="match status" value="1"/>
</dbReference>
<dbReference type="GO" id="GO:0005769">
    <property type="term" value="C:early endosome"/>
    <property type="evidence" value="ECO:0007669"/>
    <property type="project" value="TreeGrafter"/>
</dbReference>
<evidence type="ECO:0000259" key="2">
    <source>
        <dbReference type="PROSITE" id="PS51408"/>
    </source>
</evidence>
<feature type="signal peptide" evidence="1">
    <location>
        <begin position="1"/>
        <end position="15"/>
    </location>
</feature>